<evidence type="ECO:0000256" key="6">
    <source>
        <dbReference type="SAM" id="Phobius"/>
    </source>
</evidence>
<evidence type="ECO:0000256" key="2">
    <source>
        <dbReference type="ARBA" id="ARBA00022692"/>
    </source>
</evidence>
<feature type="transmembrane region" description="Helical" evidence="6">
    <location>
        <begin position="512"/>
        <end position="534"/>
    </location>
</feature>
<evidence type="ECO:0000256" key="4">
    <source>
        <dbReference type="ARBA" id="ARBA00023136"/>
    </source>
</evidence>
<organism evidence="8">
    <name type="scientific">Rhizochromulina marina</name>
    <dbReference type="NCBI Taxonomy" id="1034831"/>
    <lineage>
        <taxon>Eukaryota</taxon>
        <taxon>Sar</taxon>
        <taxon>Stramenopiles</taxon>
        <taxon>Ochrophyta</taxon>
        <taxon>Dictyochophyceae</taxon>
        <taxon>Rhizochromulinales</taxon>
        <taxon>Rhizochromulina</taxon>
    </lineage>
</organism>
<dbReference type="EMBL" id="HBHJ01019457">
    <property type="protein sequence ID" value="CAD9694617.1"/>
    <property type="molecule type" value="Transcribed_RNA"/>
</dbReference>
<protein>
    <recommendedName>
        <fullName evidence="7">Amino acid transporter transmembrane domain-containing protein</fullName>
    </recommendedName>
</protein>
<feature type="region of interest" description="Disordered" evidence="5">
    <location>
        <begin position="94"/>
        <end position="145"/>
    </location>
</feature>
<feature type="transmembrane region" description="Helical" evidence="6">
    <location>
        <begin position="293"/>
        <end position="311"/>
    </location>
</feature>
<dbReference type="GO" id="GO:0016020">
    <property type="term" value="C:membrane"/>
    <property type="evidence" value="ECO:0007669"/>
    <property type="project" value="UniProtKB-SubCell"/>
</dbReference>
<comment type="subcellular location">
    <subcellularLocation>
        <location evidence="1">Membrane</location>
        <topology evidence="1">Multi-pass membrane protein</topology>
    </subcellularLocation>
</comment>
<name>A0A7S2WLB3_9STRA</name>
<keyword evidence="2 6" id="KW-0812">Transmembrane</keyword>
<evidence type="ECO:0000256" key="1">
    <source>
        <dbReference type="ARBA" id="ARBA00004141"/>
    </source>
</evidence>
<feature type="transmembrane region" description="Helical" evidence="6">
    <location>
        <begin position="488"/>
        <end position="506"/>
    </location>
</feature>
<dbReference type="Pfam" id="PF01490">
    <property type="entry name" value="Aa_trans"/>
    <property type="match status" value="1"/>
</dbReference>
<feature type="transmembrane region" description="Helical" evidence="6">
    <location>
        <begin position="546"/>
        <end position="569"/>
    </location>
</feature>
<feature type="compositionally biased region" description="Basic and acidic residues" evidence="5">
    <location>
        <begin position="134"/>
        <end position="144"/>
    </location>
</feature>
<feature type="transmembrane region" description="Helical" evidence="6">
    <location>
        <begin position="223"/>
        <end position="246"/>
    </location>
</feature>
<keyword evidence="4 6" id="KW-0472">Membrane</keyword>
<dbReference type="PANTHER" id="PTHR22950">
    <property type="entry name" value="AMINO ACID TRANSPORTER"/>
    <property type="match status" value="1"/>
</dbReference>
<feature type="transmembrane region" description="Helical" evidence="6">
    <location>
        <begin position="365"/>
        <end position="387"/>
    </location>
</feature>
<evidence type="ECO:0000259" key="7">
    <source>
        <dbReference type="Pfam" id="PF01490"/>
    </source>
</evidence>
<gene>
    <name evidence="8" type="ORF">RMAR1173_LOCUS12868</name>
</gene>
<dbReference type="AlphaFoldDB" id="A0A7S2WLB3"/>
<evidence type="ECO:0000256" key="5">
    <source>
        <dbReference type="SAM" id="MobiDB-lite"/>
    </source>
</evidence>
<accession>A0A7S2WLB3</accession>
<evidence type="ECO:0000313" key="8">
    <source>
        <dbReference type="EMBL" id="CAD9694617.1"/>
    </source>
</evidence>
<dbReference type="PANTHER" id="PTHR22950:SF666">
    <property type="entry name" value="VACUOLAR AMINO ACID TRANSPORTER 4"/>
    <property type="match status" value="1"/>
</dbReference>
<reference evidence="8" key="1">
    <citation type="submission" date="2021-01" db="EMBL/GenBank/DDBJ databases">
        <authorList>
            <person name="Corre E."/>
            <person name="Pelletier E."/>
            <person name="Niang G."/>
            <person name="Scheremetjew M."/>
            <person name="Finn R."/>
            <person name="Kale V."/>
            <person name="Holt S."/>
            <person name="Cochrane G."/>
            <person name="Meng A."/>
            <person name="Brown T."/>
            <person name="Cohen L."/>
        </authorList>
    </citation>
    <scope>NUCLEOTIDE SEQUENCE</scope>
    <source>
        <strain evidence="8">CCMP1243</strain>
    </source>
</reference>
<sequence length="572" mass="62557">MKNAPNTYAIGSDDGELARRARELGLQRRARELELQSQRHHRRAGSLISSSELVVGLISVFDPEADGLTSEAAVARALSRDDLSDEALVAGDRLDEESSWGEVGGPGFVPSPPPTLGQASSGGSSRGSFAGDPPPRRRSSDHGESGGVVSNMFDVVLAIIKATIGPAVLYMPKGFQEGGLCFSTPMLVFSFLLFACGSRCLIDAWSIHRKSYPALMGEAYGQFGVNLVRFVIVSNQCGICLTYFIFVATNLQDLLQDAGVHLSLRTLCLLQLLVYIPLTWIHNLRHFAITNMLANMLILFSLLVLSSYAVIHVSTGDAEKIQLFNPSSFYLFVGTSAFIFEGVMALVVPLQEVVHQDLKPNFPKVFVRTLGGIVLMYIAFGILNYTAYGRDTETVLTVNLPPGPWKVSVQAAYSIAVIFTFPLQLFPAFQILKSTFARLRRSRVWQCRCLDFTERKASYEPLNPGGSGEGWRAPPSRKKSCFQVVRGNTFRGLLVVCLCFVAIAEVNMLDKIVSLLGAFLGIPLAFIFPFLIHFRLVEGSRWDKALDCGCATVGICLALTCSAITLATWNDE</sequence>
<feature type="transmembrane region" description="Helical" evidence="6">
    <location>
        <begin position="407"/>
        <end position="432"/>
    </location>
</feature>
<dbReference type="GO" id="GO:0015179">
    <property type="term" value="F:L-amino acid transmembrane transporter activity"/>
    <property type="evidence" value="ECO:0007669"/>
    <property type="project" value="TreeGrafter"/>
</dbReference>
<evidence type="ECO:0000256" key="3">
    <source>
        <dbReference type="ARBA" id="ARBA00022989"/>
    </source>
</evidence>
<feature type="transmembrane region" description="Helical" evidence="6">
    <location>
        <begin position="146"/>
        <end position="170"/>
    </location>
</feature>
<keyword evidence="3 6" id="KW-1133">Transmembrane helix</keyword>
<feature type="transmembrane region" description="Helical" evidence="6">
    <location>
        <begin position="182"/>
        <end position="202"/>
    </location>
</feature>
<proteinExistence type="predicted"/>
<feature type="transmembrane region" description="Helical" evidence="6">
    <location>
        <begin position="331"/>
        <end position="353"/>
    </location>
</feature>
<dbReference type="InterPro" id="IPR013057">
    <property type="entry name" value="AA_transpt_TM"/>
</dbReference>
<feature type="transmembrane region" description="Helical" evidence="6">
    <location>
        <begin position="258"/>
        <end position="281"/>
    </location>
</feature>
<feature type="compositionally biased region" description="Low complexity" evidence="5">
    <location>
        <begin position="116"/>
        <end position="131"/>
    </location>
</feature>
<feature type="domain" description="Amino acid transporter transmembrane" evidence="7">
    <location>
        <begin position="150"/>
        <end position="562"/>
    </location>
</feature>